<dbReference type="PROSITE" id="PS01081">
    <property type="entry name" value="HTH_TETR_1"/>
    <property type="match status" value="1"/>
</dbReference>
<name>A0A1M6A2R4_9CLOT</name>
<keyword evidence="1" id="KW-0805">Transcription regulation</keyword>
<feature type="DNA-binding region" description="H-T-H motif" evidence="4">
    <location>
        <begin position="25"/>
        <end position="44"/>
    </location>
</feature>
<evidence type="ECO:0000256" key="1">
    <source>
        <dbReference type="ARBA" id="ARBA00023015"/>
    </source>
</evidence>
<evidence type="ECO:0000313" key="8">
    <source>
        <dbReference type="Proteomes" id="UP000184241"/>
    </source>
</evidence>
<organism evidence="7 8">
    <name type="scientific">Clostridium intestinale DSM 6191</name>
    <dbReference type="NCBI Taxonomy" id="1121320"/>
    <lineage>
        <taxon>Bacteria</taxon>
        <taxon>Bacillati</taxon>
        <taxon>Bacillota</taxon>
        <taxon>Clostridia</taxon>
        <taxon>Eubacteriales</taxon>
        <taxon>Clostridiaceae</taxon>
        <taxon>Clostridium</taxon>
    </lineage>
</organism>
<dbReference type="InterPro" id="IPR009057">
    <property type="entry name" value="Homeodomain-like_sf"/>
</dbReference>
<dbReference type="SUPFAM" id="SSF46689">
    <property type="entry name" value="Homeodomain-like"/>
    <property type="match status" value="1"/>
</dbReference>
<evidence type="ECO:0000256" key="3">
    <source>
        <dbReference type="ARBA" id="ARBA00023163"/>
    </source>
</evidence>
<keyword evidence="2 4" id="KW-0238">DNA-binding</keyword>
<dbReference type="EMBL" id="FQXU01000012">
    <property type="protein sequence ID" value="SHI30698.1"/>
    <property type="molecule type" value="Genomic_DNA"/>
</dbReference>
<keyword evidence="3" id="KW-0804">Transcription</keyword>
<keyword evidence="5" id="KW-0812">Transmembrane</keyword>
<keyword evidence="5" id="KW-1133">Transmembrane helix</keyword>
<gene>
    <name evidence="7" type="ORF">SAMN02745941_03590</name>
</gene>
<feature type="transmembrane region" description="Helical" evidence="5">
    <location>
        <begin position="145"/>
        <end position="163"/>
    </location>
</feature>
<dbReference type="InterPro" id="IPR023772">
    <property type="entry name" value="DNA-bd_HTH_TetR-type_CS"/>
</dbReference>
<dbReference type="InterPro" id="IPR036271">
    <property type="entry name" value="Tet_transcr_reg_TetR-rel_C_sf"/>
</dbReference>
<dbReference type="PROSITE" id="PS50977">
    <property type="entry name" value="HTH_TETR_2"/>
    <property type="match status" value="1"/>
</dbReference>
<dbReference type="PANTHER" id="PTHR43479">
    <property type="entry name" value="ACREF/ENVCD OPERON REPRESSOR-RELATED"/>
    <property type="match status" value="1"/>
</dbReference>
<dbReference type="FunFam" id="1.10.10.60:FF:000141">
    <property type="entry name" value="TetR family transcriptional regulator"/>
    <property type="match status" value="1"/>
</dbReference>
<dbReference type="InterPro" id="IPR001647">
    <property type="entry name" value="HTH_TetR"/>
</dbReference>
<dbReference type="RefSeq" id="WP_073021718.1">
    <property type="nucleotide sequence ID" value="NZ_FQXU01000012.1"/>
</dbReference>
<keyword evidence="5" id="KW-0472">Membrane</keyword>
<evidence type="ECO:0000256" key="2">
    <source>
        <dbReference type="ARBA" id="ARBA00023125"/>
    </source>
</evidence>
<dbReference type="Gene3D" id="1.10.357.10">
    <property type="entry name" value="Tetracycline Repressor, domain 2"/>
    <property type="match status" value="1"/>
</dbReference>
<dbReference type="Proteomes" id="UP000184241">
    <property type="component" value="Unassembled WGS sequence"/>
</dbReference>
<dbReference type="GO" id="GO:0003677">
    <property type="term" value="F:DNA binding"/>
    <property type="evidence" value="ECO:0007669"/>
    <property type="project" value="UniProtKB-UniRule"/>
</dbReference>
<evidence type="ECO:0000313" key="7">
    <source>
        <dbReference type="EMBL" id="SHI30698.1"/>
    </source>
</evidence>
<sequence>MNKTKKSIFDAAIKIFSKSGYNGATMDEIALEAGVAKGTLYYHFKSKEEIFRFIINEGLGILADKVNYVEKNENPIDNLKNICRAQLAALYENKDFFKVLLSQLWGQEIRQLELRQQLRKYVDRIELYIKDAIKKGYIREGNANFMAYAFFGSLLSVAVYEVINIDHINLDEIVDNLVLYNLKGLEKR</sequence>
<dbReference type="SUPFAM" id="SSF48498">
    <property type="entry name" value="Tetracyclin repressor-like, C-terminal domain"/>
    <property type="match status" value="1"/>
</dbReference>
<evidence type="ECO:0000256" key="4">
    <source>
        <dbReference type="PROSITE-ProRule" id="PRU00335"/>
    </source>
</evidence>
<evidence type="ECO:0000259" key="6">
    <source>
        <dbReference type="PROSITE" id="PS50977"/>
    </source>
</evidence>
<dbReference type="GO" id="GO:0045892">
    <property type="term" value="P:negative regulation of DNA-templated transcription"/>
    <property type="evidence" value="ECO:0007669"/>
    <property type="project" value="UniProtKB-ARBA"/>
</dbReference>
<dbReference type="PRINTS" id="PR00455">
    <property type="entry name" value="HTHTETR"/>
</dbReference>
<dbReference type="InterPro" id="IPR050624">
    <property type="entry name" value="HTH-type_Tx_Regulator"/>
</dbReference>
<dbReference type="Gene3D" id="1.10.10.60">
    <property type="entry name" value="Homeodomain-like"/>
    <property type="match status" value="1"/>
</dbReference>
<dbReference type="Pfam" id="PF00440">
    <property type="entry name" value="TetR_N"/>
    <property type="match status" value="1"/>
</dbReference>
<evidence type="ECO:0000256" key="5">
    <source>
        <dbReference type="SAM" id="Phobius"/>
    </source>
</evidence>
<dbReference type="PANTHER" id="PTHR43479:SF11">
    <property type="entry name" value="ACREF_ENVCD OPERON REPRESSOR-RELATED"/>
    <property type="match status" value="1"/>
</dbReference>
<proteinExistence type="predicted"/>
<accession>A0A1M6A2R4</accession>
<protein>
    <submittedName>
        <fullName evidence="7">Transcriptional regulator, TetR family</fullName>
    </submittedName>
</protein>
<reference evidence="7 8" key="1">
    <citation type="submission" date="2016-11" db="EMBL/GenBank/DDBJ databases">
        <authorList>
            <person name="Jaros S."/>
            <person name="Januszkiewicz K."/>
            <person name="Wedrychowicz H."/>
        </authorList>
    </citation>
    <scope>NUCLEOTIDE SEQUENCE [LARGE SCALE GENOMIC DNA]</scope>
    <source>
        <strain evidence="7 8">DSM 6191</strain>
    </source>
</reference>
<feature type="domain" description="HTH tetR-type" evidence="6">
    <location>
        <begin position="2"/>
        <end position="62"/>
    </location>
</feature>
<dbReference type="AlphaFoldDB" id="A0A1M6A2R4"/>